<organism evidence="1 2">
    <name type="scientific">Actinomarinicola tropica</name>
    <dbReference type="NCBI Taxonomy" id="2789776"/>
    <lineage>
        <taxon>Bacteria</taxon>
        <taxon>Bacillati</taxon>
        <taxon>Actinomycetota</taxon>
        <taxon>Acidimicrobiia</taxon>
        <taxon>Acidimicrobiales</taxon>
        <taxon>Iamiaceae</taxon>
        <taxon>Actinomarinicola</taxon>
    </lineage>
</organism>
<keyword evidence="2" id="KW-1185">Reference proteome</keyword>
<dbReference type="Pfam" id="PF05114">
    <property type="entry name" value="MbnB_TglH_ChrH"/>
    <property type="match status" value="1"/>
</dbReference>
<dbReference type="PANTHER" id="PTHR42194:SF1">
    <property type="entry name" value="UPF0276 PROTEIN HI_1600"/>
    <property type="match status" value="1"/>
</dbReference>
<dbReference type="KEGG" id="atq:GH723_10150"/>
<dbReference type="InterPro" id="IPR007801">
    <property type="entry name" value="MbnB/TglH/ChrH"/>
</dbReference>
<evidence type="ECO:0000313" key="2">
    <source>
        <dbReference type="Proteomes" id="UP000334019"/>
    </source>
</evidence>
<dbReference type="Gene3D" id="3.20.20.150">
    <property type="entry name" value="Divalent-metal-dependent TIM barrel enzymes"/>
    <property type="match status" value="1"/>
</dbReference>
<dbReference type="Proteomes" id="UP000334019">
    <property type="component" value="Chromosome"/>
</dbReference>
<proteinExistence type="predicted"/>
<dbReference type="PANTHER" id="PTHR42194">
    <property type="entry name" value="UPF0276 PROTEIN HI_1600"/>
    <property type="match status" value="1"/>
</dbReference>
<evidence type="ECO:0000313" key="1">
    <source>
        <dbReference type="EMBL" id="QGG95429.1"/>
    </source>
</evidence>
<protein>
    <submittedName>
        <fullName evidence="1">DUF692 family protein</fullName>
    </submittedName>
</protein>
<dbReference type="RefSeq" id="WP_153759536.1">
    <property type="nucleotide sequence ID" value="NZ_CP045851.1"/>
</dbReference>
<dbReference type="AlphaFoldDB" id="A0A5Q2RF31"/>
<dbReference type="EMBL" id="CP045851">
    <property type="protein sequence ID" value="QGG95429.1"/>
    <property type="molecule type" value="Genomic_DNA"/>
</dbReference>
<sequence length="491" mass="52237">MTVLPERGVGVIHAPGLEPLLEAGGDLIDVVEIEPQTFWFGGATVGDLAAPARRMIEAAGLDERPALVHGVGAPIGGTIPPTDADVANLAAVTDLLDSAWVSEHLSFNHVHLDGSVAATGLMLPPVQTDESALLAATSIASVRGGLGRPFAFETGVNYLAPRPDEVPDGVWWRTIAEAADCGILLDLHNVWCNARNGRQALDELFDDLPLDRVWEIHLAGGEQVDGIWLDAHSGLVDPELLAIAADVVAHLPSLRAITFEIVPEYLLARDVAAGDIRSMLEQLHLLWDARRTAPQVIGGGEPPPVAPPGDLDGLAAAEVRLARAVLDPDADAEPGVRVMSRLVDAIRRGLTVTVLPLSIRLVRLTRGSDAVAAALTECHRRHTPELHADAEAAHVAVVLREMYGSSVAHLHSVLDYELALVDLARTGRARPVAFACDPVALLSALGRGELPDDLSIGAFELDLVADDAITAGWGVPRPSSRVWRHPWEHQS</sequence>
<gene>
    <name evidence="1" type="ORF">GH723_10150</name>
</gene>
<reference evidence="1 2" key="1">
    <citation type="submission" date="2019-11" db="EMBL/GenBank/DDBJ databases">
        <authorList>
            <person name="He Y."/>
        </authorList>
    </citation>
    <scope>NUCLEOTIDE SEQUENCE [LARGE SCALE GENOMIC DNA]</scope>
    <source>
        <strain evidence="1 2">SCSIO 58843</strain>
    </source>
</reference>
<accession>A0A5Q2RF31</accession>
<name>A0A5Q2RF31_9ACTN</name>